<dbReference type="PANTHER" id="PTHR33295:SF20">
    <property type="entry name" value="ATPASE"/>
    <property type="match status" value="1"/>
</dbReference>
<accession>A0ABS5QM71</accession>
<organism evidence="3 4">
    <name type="scientific">Candidatus Vampirococcus lugosii</name>
    <dbReference type="NCBI Taxonomy" id="2789015"/>
    <lineage>
        <taxon>Bacteria</taxon>
        <taxon>Candidatus Absconditibacteriota</taxon>
        <taxon>Vampirococcus</taxon>
    </lineage>
</organism>
<reference evidence="3 4" key="1">
    <citation type="journal article" date="2021" name="Nat. Commun.">
        <title>Reductive evolution and unique predatory mode in the CPR bacterium Vampirococcus lugosii.</title>
        <authorList>
            <person name="Moreira D."/>
            <person name="Zivanovic Y."/>
            <person name="Lopez-Archilla A.I."/>
            <person name="Iniesto M."/>
            <person name="Lopez-Garcia P."/>
        </authorList>
    </citation>
    <scope>NUCLEOTIDE SEQUENCE [LARGE SCALE GENOMIC DNA]</scope>
    <source>
        <strain evidence="3">Chiprana</strain>
    </source>
</reference>
<dbReference type="SUPFAM" id="SSF52540">
    <property type="entry name" value="P-loop containing nucleoside triphosphate hydrolases"/>
    <property type="match status" value="1"/>
</dbReference>
<evidence type="ECO:0000259" key="2">
    <source>
        <dbReference type="Pfam" id="PF13635"/>
    </source>
</evidence>
<name>A0ABS5QM71_9BACT</name>
<dbReference type="InterPro" id="IPR041682">
    <property type="entry name" value="AAA_14"/>
</dbReference>
<dbReference type="InterPro" id="IPR027417">
    <property type="entry name" value="P-loop_NTPase"/>
</dbReference>
<dbReference type="Pfam" id="PF13173">
    <property type="entry name" value="AAA_14"/>
    <property type="match status" value="1"/>
</dbReference>
<gene>
    <name evidence="3" type="ORF">VAMP_275n45</name>
</gene>
<sequence length="414" mass="48997">MTDKLKEYIQKVIIRQKYLKDLENFCFAPFIKIIVGARRVGKSFYLFSIIKKLLELNKLKENQIFYINKEWLEYDDIQDYKDLNNYFLKWKKENKVGNNFFLGIDEVQEIKDWQKFILSIWSSYPQSIIFITGSNSKLLSKDIGTNLRGRYISKKIFPLSLNEFSLFSNKNIDNELLFEYINYGGLPAINFIDDLNIKLEYLKGVYNTIFVKDLLEYENIRNTNLLKNIHKFLFKEFGNLINSKNISNFLKKENIKTSIETILNYMEFSFNSFLFDEVSRYDIRGKKLFEITKKIYSFDLGIRNSIVGINLQNDIGGIYENLVYNHFISNGFNVFVGILGEKEIDFIAEKSGKKIYIQVAYLLSDEKVIDREFGNLMKIKDGWEKIVISSDNLFVNNYEGIKHYNILDWLQNME</sequence>
<evidence type="ECO:0000313" key="3">
    <source>
        <dbReference type="EMBL" id="MBS8122305.1"/>
    </source>
</evidence>
<dbReference type="Gene3D" id="3.40.50.300">
    <property type="entry name" value="P-loop containing nucleotide triphosphate hydrolases"/>
    <property type="match status" value="1"/>
</dbReference>
<comment type="caution">
    <text evidence="3">The sequence shown here is derived from an EMBL/GenBank/DDBJ whole genome shotgun (WGS) entry which is preliminary data.</text>
</comment>
<feature type="domain" description="DUF4143" evidence="2">
    <location>
        <begin position="212"/>
        <end position="360"/>
    </location>
</feature>
<dbReference type="Pfam" id="PF13635">
    <property type="entry name" value="DUF4143"/>
    <property type="match status" value="1"/>
</dbReference>
<evidence type="ECO:0000313" key="4">
    <source>
        <dbReference type="Proteomes" id="UP000680365"/>
    </source>
</evidence>
<dbReference type="EMBL" id="JAEDAM010000069">
    <property type="protein sequence ID" value="MBS8122305.1"/>
    <property type="molecule type" value="Genomic_DNA"/>
</dbReference>
<dbReference type="Proteomes" id="UP000680365">
    <property type="component" value="Unassembled WGS sequence"/>
</dbReference>
<protein>
    <submittedName>
        <fullName evidence="3">ATPase</fullName>
    </submittedName>
</protein>
<dbReference type="PANTHER" id="PTHR33295">
    <property type="entry name" value="ATPASE"/>
    <property type="match status" value="1"/>
</dbReference>
<keyword evidence="4" id="KW-1185">Reference proteome</keyword>
<dbReference type="InterPro" id="IPR025420">
    <property type="entry name" value="DUF4143"/>
</dbReference>
<evidence type="ECO:0000259" key="1">
    <source>
        <dbReference type="Pfam" id="PF13173"/>
    </source>
</evidence>
<dbReference type="RefSeq" id="WP_213349745.1">
    <property type="nucleotide sequence ID" value="NZ_JAEDAM010000069.1"/>
</dbReference>
<proteinExistence type="predicted"/>
<feature type="domain" description="AAA" evidence="1">
    <location>
        <begin position="31"/>
        <end position="164"/>
    </location>
</feature>